<keyword evidence="3" id="KW-0272">Extracellular matrix</keyword>
<feature type="compositionally biased region" description="Low complexity" evidence="7">
    <location>
        <begin position="1506"/>
        <end position="1515"/>
    </location>
</feature>
<reference evidence="10 11" key="1">
    <citation type="journal article" date="2019" name="Sci. Data">
        <title>Hybrid genome assembly and annotation of Danionella translucida.</title>
        <authorList>
            <person name="Kadobianskyi M."/>
            <person name="Schulze L."/>
            <person name="Schuelke M."/>
            <person name="Judkewitz B."/>
        </authorList>
    </citation>
    <scope>NUCLEOTIDE SEQUENCE [LARGE SCALE GENOMIC DNA]</scope>
    <source>
        <strain evidence="10 11">Bolton</strain>
    </source>
</reference>
<evidence type="ECO:0000256" key="3">
    <source>
        <dbReference type="ARBA" id="ARBA00022530"/>
    </source>
</evidence>
<dbReference type="FunFam" id="2.60.120.200:FF:000016">
    <property type="entry name" value="Collagen XI alpha 1 chain"/>
    <property type="match status" value="1"/>
</dbReference>
<feature type="region of interest" description="Disordered" evidence="7">
    <location>
        <begin position="1442"/>
        <end position="1718"/>
    </location>
</feature>
<dbReference type="GO" id="GO:0031012">
    <property type="term" value="C:extracellular matrix"/>
    <property type="evidence" value="ECO:0007669"/>
    <property type="project" value="TreeGrafter"/>
</dbReference>
<feature type="compositionally biased region" description="Gly residues" evidence="7">
    <location>
        <begin position="1621"/>
        <end position="1633"/>
    </location>
</feature>
<dbReference type="InterPro" id="IPR008160">
    <property type="entry name" value="Collagen"/>
</dbReference>
<evidence type="ECO:0000313" key="11">
    <source>
        <dbReference type="Proteomes" id="UP000316079"/>
    </source>
</evidence>
<feature type="compositionally biased region" description="Low complexity" evidence="7">
    <location>
        <begin position="759"/>
        <end position="769"/>
    </location>
</feature>
<evidence type="ECO:0000256" key="5">
    <source>
        <dbReference type="ARBA" id="ARBA00022737"/>
    </source>
</evidence>
<feature type="compositionally biased region" description="Pro residues" evidence="7">
    <location>
        <begin position="1640"/>
        <end position="1649"/>
    </location>
</feature>
<feature type="region of interest" description="Disordered" evidence="7">
    <location>
        <begin position="485"/>
        <end position="548"/>
    </location>
</feature>
<keyword evidence="6" id="KW-0176">Collagen</keyword>
<comment type="caution">
    <text evidence="10">The sequence shown here is derived from an EMBL/GenBank/DDBJ whole genome shotgun (WGS) entry which is preliminary data.</text>
</comment>
<feature type="chain" id="PRO_5021783652" description="Fibrillar collagen NC1 domain-containing protein" evidence="8">
    <location>
        <begin position="36"/>
        <end position="1981"/>
    </location>
</feature>
<dbReference type="Gene3D" id="2.60.120.1000">
    <property type="match status" value="1"/>
</dbReference>
<evidence type="ECO:0000313" key="10">
    <source>
        <dbReference type="EMBL" id="TRZ04436.1"/>
    </source>
</evidence>
<organism evidence="10 11">
    <name type="scientific">Danionella cerebrum</name>
    <dbReference type="NCBI Taxonomy" id="2873325"/>
    <lineage>
        <taxon>Eukaryota</taxon>
        <taxon>Metazoa</taxon>
        <taxon>Chordata</taxon>
        <taxon>Craniata</taxon>
        <taxon>Vertebrata</taxon>
        <taxon>Euteleostomi</taxon>
        <taxon>Actinopterygii</taxon>
        <taxon>Neopterygii</taxon>
        <taxon>Teleostei</taxon>
        <taxon>Ostariophysi</taxon>
        <taxon>Cypriniformes</taxon>
        <taxon>Danionidae</taxon>
        <taxon>Danioninae</taxon>
        <taxon>Danionella</taxon>
    </lineage>
</organism>
<feature type="domain" description="Fibrillar collagen NC1" evidence="9">
    <location>
        <begin position="1721"/>
        <end position="1980"/>
    </location>
</feature>
<dbReference type="EMBL" id="SRMA01000313">
    <property type="protein sequence ID" value="TRZ04436.1"/>
    <property type="molecule type" value="Genomic_DNA"/>
</dbReference>
<dbReference type="Proteomes" id="UP000316079">
    <property type="component" value="Unassembled WGS sequence"/>
</dbReference>
<evidence type="ECO:0000256" key="6">
    <source>
        <dbReference type="ARBA" id="ARBA00023119"/>
    </source>
</evidence>
<dbReference type="FunFam" id="2.60.120.1000:FF:000007">
    <property type="entry name" value="Collagen type V alpha 3 chain"/>
    <property type="match status" value="1"/>
</dbReference>
<proteinExistence type="predicted"/>
<gene>
    <name evidence="10" type="ORF">DNTS_016090</name>
</gene>
<dbReference type="GO" id="GO:0030020">
    <property type="term" value="F:extracellular matrix structural constituent conferring tensile strength"/>
    <property type="evidence" value="ECO:0007669"/>
    <property type="project" value="TreeGrafter"/>
</dbReference>
<feature type="compositionally biased region" description="Low complexity" evidence="7">
    <location>
        <begin position="524"/>
        <end position="538"/>
    </location>
</feature>
<feature type="compositionally biased region" description="Low complexity" evidence="7">
    <location>
        <begin position="1563"/>
        <end position="1572"/>
    </location>
</feature>
<feature type="region of interest" description="Disordered" evidence="7">
    <location>
        <begin position="1129"/>
        <end position="1159"/>
    </location>
</feature>
<keyword evidence="11" id="KW-1185">Reference proteome</keyword>
<feature type="region of interest" description="Disordered" evidence="7">
    <location>
        <begin position="1222"/>
        <end position="1290"/>
    </location>
</feature>
<dbReference type="Pfam" id="PF01410">
    <property type="entry name" value="COLFI"/>
    <property type="match status" value="2"/>
</dbReference>
<evidence type="ECO:0000256" key="8">
    <source>
        <dbReference type="SAM" id="SignalP"/>
    </source>
</evidence>
<evidence type="ECO:0000256" key="7">
    <source>
        <dbReference type="SAM" id="MobiDB-lite"/>
    </source>
</evidence>
<feature type="compositionally biased region" description="Low complexity" evidence="7">
    <location>
        <begin position="724"/>
        <end position="736"/>
    </location>
</feature>
<evidence type="ECO:0000259" key="9">
    <source>
        <dbReference type="PROSITE" id="PS51461"/>
    </source>
</evidence>
<keyword evidence="4 8" id="KW-0732">Signal</keyword>
<keyword evidence="2" id="KW-0964">Secreted</keyword>
<feature type="signal peptide" evidence="8">
    <location>
        <begin position="1"/>
        <end position="35"/>
    </location>
</feature>
<feature type="compositionally biased region" description="Low complexity" evidence="7">
    <location>
        <begin position="1599"/>
        <end position="1608"/>
    </location>
</feature>
<dbReference type="InterPro" id="IPR000885">
    <property type="entry name" value="Fib_collagen_C"/>
</dbReference>
<dbReference type="Gene3D" id="2.60.120.200">
    <property type="match status" value="1"/>
</dbReference>
<evidence type="ECO:0000256" key="2">
    <source>
        <dbReference type="ARBA" id="ARBA00022525"/>
    </source>
</evidence>
<dbReference type="PANTHER" id="PTHR24023:SF1112">
    <property type="entry name" value="COL_CUTICLE_N DOMAIN-CONTAINING PROTEIN-RELATED"/>
    <property type="match status" value="1"/>
</dbReference>
<dbReference type="GO" id="GO:0030198">
    <property type="term" value="P:extracellular matrix organization"/>
    <property type="evidence" value="ECO:0007669"/>
    <property type="project" value="TreeGrafter"/>
</dbReference>
<dbReference type="OrthoDB" id="8939548at2759"/>
<dbReference type="Pfam" id="PF01391">
    <property type="entry name" value="Collagen"/>
    <property type="match status" value="7"/>
</dbReference>
<dbReference type="SMART" id="SM00210">
    <property type="entry name" value="TSPN"/>
    <property type="match status" value="1"/>
</dbReference>
<accession>A0A553RQI8</accession>
<dbReference type="InterPro" id="IPR013320">
    <property type="entry name" value="ConA-like_dom_sf"/>
</dbReference>
<dbReference type="GO" id="GO:0005615">
    <property type="term" value="C:extracellular space"/>
    <property type="evidence" value="ECO:0007669"/>
    <property type="project" value="TreeGrafter"/>
</dbReference>
<protein>
    <recommendedName>
        <fullName evidence="9">Fibrillar collagen NC1 domain-containing protein</fullName>
    </recommendedName>
</protein>
<sequence length="1981" mass="211721">MDKEKWSTRWKTKKWLRISAIFSLTFVLQASHVRAAEPVDVLKVLDFKSSPEGVKKTQGFCTIRRGSKPDVAYRVDKQAQLSAPTKQLFPGGVFPEDFSILMTIKPKPGTQSFLLSVYNEQGIQQLGVEVGRSPVFLYEDQHGKPAPEDYPLFRAINIADGKQVHFLLCTLLNRWHRVAISIEKKSITMIVDCKKKISKPLSRSDHAIINTDGIAVFGTRILDEEVFEVLFVKEEAYLVTFGRDIVSPGDIQQFLLVADPRAAYDYCEHYSPDCETPHQDIPQAQEPEVEVSVNLNFTQEHVMSSLLATAMADSKPGKSAQCCKLSRSWIFLPFQQQVDLSQSAEPSFFFSYHTEYADYNEFYEYSEVATTEKPTDNLAAETKPSTGDTEDYYVEQDYGTKSPSLSLPTNENLSPKEEIVEDYITGIEEVGLDTTIAPDETADFYDSKSTIALPLSVKLNLVCLLQVGGGYGGEKGQKGEPAVIEPGMLIEGPPGAPGPAGLPGTPGIQGSPGLHGDPGERGLPGRPGLPGADGAPGPSGTILMLPFRAGGDSSKGPVVSAQEAQAQAILSQARLTMRGAPGPMGLAGRSGPVFRLVFLVVLVHRVQKGKVGIPAPRDQEDFKALQDHLEKQERGGEMELMVPEEFQENPEPREDLDAQLGMCRCSERVSQITGNTMYISRTSAVFFILPRGEQGPVGSPGPPGEDGPRGEDGEIGLRGMAGESGPRGLLGPRGSPGTAGQRGLPGLDGPAGPKGNMGPQGEPGPAGQQGNTGPHGLPGPQGPIGPPGEKGPGGKQGLHGLAGADGPPGHPGKEGPPGEKGAAGQSGPQGSIGYPGPRGVKGAEGIRGLKGGKGEKGEDGFPGFKGDMGLKGDKIIMCMMSIIYRERLVLLVLEEKMDQRGQRVNRVLVESPALWVLQERRENLASRVCLVILEDKVLRVLQVSLVFLELMGRREEGELLVKQVQEDKEGRRVPVVEEVPKDQQENLGQREHQETMDHLVGQEREDPKELKGLLGYQALKAHRDLLERMDYLVTLDSEERPVSKERLDLRGLVVSWAHRDLQEKLDLLEKEDILDPQDLLESMVSLELLEKRVDDLAVLFKLISFFLKGDPGPHGVSGKPGPAGLKGFPGQRGLPGAAGLSGLKGGEGPQGPPGPICNVITPMQWVQSAGGEDNDWHSDDDPRLLRGQQEREAPLGQEDPSVKQDVMVLKDLQDQLERRVLRSGEKGPSGPAGRDGIQGPVGLPGPAGPQGPPGEDGDKGEVGEPGQKGSKGDKGEHGPPGPAGPLGVIGAPGPASQKACLIAVKEREVMGNLVPGVSRECSGRREMRGPVVSQVFLDLLVYRVCQDPRARKEKMEMLDQWVHLVRPVLEALRVLVVQMVPLVLLEGLVPWVEMVKRGRLERRVIQGHLERLVQWDQKVSSGRKEKLDLLVLLDLLEEEGHPETMVPKETQSGPIGFPGDPGPPGEPGVGGLDGLPGDKGDDGEAGQPGPAGPSGEAGPPGPPGKRGPAGPAGAEGRQGEKGAKGESGAEGPAGKTGPVGPQGPPGKSGAEGLRGIPGPVGEQGLPGAAGQDGPPGPLGPSGLPGLKGDPGNKGEKGHPGLIGLIGPPGEAGEKGDRGLQGPQGLGGGKGDAGQIGSPGPFGPPGPPGIPGTQGQKGSKGSMGPAGQKGEPGMIGPPGAPGPAGDIIQSLPIQSSKKSRRSPDTQGDEAAGTVDYGTEGMEDVFGSLNTLKQDIERMKFPLGTQDNPARTCKDLQLSQPDFPDGETERNKAELKNKNETKSELRHVFVIAGYYWIDPNMGCIGDAFKVYCNFTAGGETCIYPDKKSSGVRISNWPKESPGSWFSEFKRGKILSYVDVEESSISSVQMTFLKLLSSSARQNFTYICHQSVAWYDAKADNYDKALRFLGSNDEEIYFLRLHGGHEYVQQIKNTSELKQGYSKSVMELNTPRIDQVPIIDVMFNDFGESSQRFGFEVGPVCFFG</sequence>
<dbReference type="SMART" id="SM00038">
    <property type="entry name" value="COLFI"/>
    <property type="match status" value="1"/>
</dbReference>
<evidence type="ECO:0000256" key="1">
    <source>
        <dbReference type="ARBA" id="ARBA00004613"/>
    </source>
</evidence>
<dbReference type="InterPro" id="IPR050149">
    <property type="entry name" value="Collagen_superfamily"/>
</dbReference>
<dbReference type="PANTHER" id="PTHR24023">
    <property type="entry name" value="COLLAGEN ALPHA"/>
    <property type="match status" value="1"/>
</dbReference>
<dbReference type="PROSITE" id="PS51461">
    <property type="entry name" value="NC1_FIB"/>
    <property type="match status" value="1"/>
</dbReference>
<comment type="subcellular location">
    <subcellularLocation>
        <location evidence="1">Secreted</location>
    </subcellularLocation>
</comment>
<evidence type="ECO:0000256" key="4">
    <source>
        <dbReference type="ARBA" id="ARBA00022729"/>
    </source>
</evidence>
<keyword evidence="5" id="KW-0677">Repeat</keyword>
<feature type="compositionally biased region" description="Low complexity" evidence="7">
    <location>
        <begin position="1485"/>
        <end position="1497"/>
    </location>
</feature>
<feature type="region of interest" description="Disordered" evidence="7">
    <location>
        <begin position="691"/>
        <end position="862"/>
    </location>
</feature>
<dbReference type="STRING" id="623744.A0A553RQI8"/>
<feature type="compositionally biased region" description="Low complexity" evidence="7">
    <location>
        <begin position="1580"/>
        <end position="1589"/>
    </location>
</feature>
<dbReference type="InterPro" id="IPR048287">
    <property type="entry name" value="TSPN-like_N"/>
</dbReference>
<dbReference type="GO" id="GO:0005581">
    <property type="term" value="C:collagen trimer"/>
    <property type="evidence" value="ECO:0007669"/>
    <property type="project" value="UniProtKB-KW"/>
</dbReference>
<dbReference type="SUPFAM" id="SSF49899">
    <property type="entry name" value="Concanavalin A-like lectins/glucanases"/>
    <property type="match status" value="1"/>
</dbReference>
<feature type="compositionally biased region" description="Gly residues" evidence="7">
    <location>
        <begin position="788"/>
        <end position="797"/>
    </location>
</feature>
<name>A0A553RQI8_9TELE</name>